<proteinExistence type="predicted"/>
<evidence type="ECO:0000259" key="2">
    <source>
        <dbReference type="Pfam" id="PF07589"/>
    </source>
</evidence>
<reference evidence="4 5" key="1">
    <citation type="submission" date="2023-01" db="EMBL/GenBank/DDBJ databases">
        <title>Novel diversity within Roseofilum (Cyanobacteria; Desertifilaceae) from marine benthic mats with descriptions of four novel species.</title>
        <authorList>
            <person name="Wang Y."/>
            <person name="Berthold D.E."/>
            <person name="Hu J."/>
            <person name="Lefler F.W."/>
            <person name="Laughinghouse H.D. IV."/>
        </authorList>
    </citation>
    <scope>NUCLEOTIDE SEQUENCE [LARGE SCALE GENOMIC DNA]</scope>
    <source>
        <strain evidence="4 5">BLCC-M143</strain>
    </source>
</reference>
<gene>
    <name evidence="4" type="ORF">PMH09_14355</name>
</gene>
<name>A0ABT7BYS7_9CYAN</name>
<dbReference type="EMBL" id="JAQOSQ010000014">
    <property type="protein sequence ID" value="MDJ1184364.1"/>
    <property type="molecule type" value="Genomic_DNA"/>
</dbReference>
<protein>
    <submittedName>
        <fullName evidence="4">DUF4114 domain-containing protein</fullName>
    </submittedName>
</protein>
<feature type="chain" id="PRO_5047020490" evidence="1">
    <location>
        <begin position="28"/>
        <end position="247"/>
    </location>
</feature>
<dbReference type="Pfam" id="PF07589">
    <property type="entry name" value="PEP-CTERM"/>
    <property type="match status" value="1"/>
</dbReference>
<feature type="domain" description="Ice-binding protein C-terminal" evidence="2">
    <location>
        <begin position="219"/>
        <end position="242"/>
    </location>
</feature>
<dbReference type="Proteomes" id="UP001232992">
    <property type="component" value="Unassembled WGS sequence"/>
</dbReference>
<evidence type="ECO:0000259" key="3">
    <source>
        <dbReference type="Pfam" id="PF13448"/>
    </source>
</evidence>
<dbReference type="RefSeq" id="WP_283759017.1">
    <property type="nucleotide sequence ID" value="NZ_JAQOSQ010000014.1"/>
</dbReference>
<dbReference type="Pfam" id="PF13448">
    <property type="entry name" value="DUF4114"/>
    <property type="match status" value="1"/>
</dbReference>
<organism evidence="4 5">
    <name type="scientific">Roseofilum casamattae BLCC-M143</name>
    <dbReference type="NCBI Taxonomy" id="3022442"/>
    <lineage>
        <taxon>Bacteria</taxon>
        <taxon>Bacillati</taxon>
        <taxon>Cyanobacteriota</taxon>
        <taxon>Cyanophyceae</taxon>
        <taxon>Desertifilales</taxon>
        <taxon>Desertifilaceae</taxon>
        <taxon>Roseofilum</taxon>
        <taxon>Roseofilum casamattae</taxon>
    </lineage>
</organism>
<accession>A0ABT7BYS7</accession>
<dbReference type="InterPro" id="IPR025193">
    <property type="entry name" value="DUF4114"/>
</dbReference>
<keyword evidence="1" id="KW-0732">Signal</keyword>
<sequence length="247" mass="26913">MKFNVKTSFAIAAATLTSVLSVSAAQAFPTFNLRAERPDLFNEFNSRVNQERLKIEDESAGMLELDPETLRWTGGADSVDVAFINEGAGYRNKLFFSANSNPSQMIFNDIASPESILPESNGPLSLGDGVKLGTFAGETSLDFTIQNPHGHMFGAKSNPDGLQHLIAYEYFDEEYEENWVLLGFEDLWGVHYSEGGHSDRDFNDVVIAVRGMTGDAMVQVPEPTSTAAIFGLAALGMTGLRRGKKSS</sequence>
<comment type="caution">
    <text evidence="4">The sequence shown here is derived from an EMBL/GenBank/DDBJ whole genome shotgun (WGS) entry which is preliminary data.</text>
</comment>
<feature type="domain" description="DUF4114" evidence="3">
    <location>
        <begin position="156"/>
        <end position="211"/>
    </location>
</feature>
<dbReference type="InterPro" id="IPR013424">
    <property type="entry name" value="Ice-binding_C"/>
</dbReference>
<dbReference type="NCBIfam" id="TIGR02595">
    <property type="entry name" value="PEP_CTERM"/>
    <property type="match status" value="1"/>
</dbReference>
<evidence type="ECO:0000256" key="1">
    <source>
        <dbReference type="SAM" id="SignalP"/>
    </source>
</evidence>
<evidence type="ECO:0000313" key="5">
    <source>
        <dbReference type="Proteomes" id="UP001232992"/>
    </source>
</evidence>
<evidence type="ECO:0000313" key="4">
    <source>
        <dbReference type="EMBL" id="MDJ1184364.1"/>
    </source>
</evidence>
<feature type="signal peptide" evidence="1">
    <location>
        <begin position="1"/>
        <end position="27"/>
    </location>
</feature>
<keyword evidence="5" id="KW-1185">Reference proteome</keyword>